<dbReference type="PIRSF" id="PIRSF036794">
    <property type="entry name" value="UCP_erythr_ester"/>
    <property type="match status" value="1"/>
</dbReference>
<evidence type="ECO:0000313" key="2">
    <source>
        <dbReference type="Proteomes" id="UP001601948"/>
    </source>
</evidence>
<dbReference type="RefSeq" id="WP_387716647.1">
    <property type="nucleotide sequence ID" value="NZ_JBIAPI010000002.1"/>
</dbReference>
<comment type="caution">
    <text evidence="1">The sequence shown here is derived from an EMBL/GenBank/DDBJ whole genome shotgun (WGS) entry which is preliminary data.</text>
</comment>
<dbReference type="InterPro" id="IPR052036">
    <property type="entry name" value="Hydrolase/PRTase-associated"/>
</dbReference>
<dbReference type="InterPro" id="IPR014622">
    <property type="entry name" value="UCP036794_erythomycin"/>
</dbReference>
<dbReference type="Pfam" id="PF05139">
    <property type="entry name" value="Erythro_esteras"/>
    <property type="match status" value="1"/>
</dbReference>
<dbReference type="Proteomes" id="UP001601948">
    <property type="component" value="Unassembled WGS sequence"/>
</dbReference>
<keyword evidence="2" id="KW-1185">Reference proteome</keyword>
<dbReference type="Gene3D" id="1.20.1440.30">
    <property type="entry name" value="Biosynthetic Protein domain"/>
    <property type="match status" value="1"/>
</dbReference>
<gene>
    <name evidence="1" type="ORF">ACFYV7_12075</name>
</gene>
<dbReference type="PANTHER" id="PTHR31299">
    <property type="entry name" value="ESTERASE, PUTATIVE (AFU_ORTHOLOGUE AFUA_1G05850)-RELATED"/>
    <property type="match status" value="1"/>
</dbReference>
<dbReference type="InterPro" id="IPR007815">
    <property type="entry name" value="Emycin_Estase"/>
</dbReference>
<dbReference type="Gene3D" id="3.30.1870.10">
    <property type="entry name" value="EreA-like, domain 2"/>
    <property type="match status" value="1"/>
</dbReference>
<dbReference type="CDD" id="cd14728">
    <property type="entry name" value="Ere-like"/>
    <property type="match status" value="1"/>
</dbReference>
<dbReference type="Gene3D" id="3.40.1660.10">
    <property type="entry name" value="EreA-like (biosynthetic domain)"/>
    <property type="match status" value="1"/>
</dbReference>
<sequence>MPGWIGHYALALDHVNPAGSIEDLMPLRHSIGDALIVGLGESTHGAAEELTLKHRTVRLLVEELGFRSLAFEDQWTTGLQVNEYIRTGTGDLNTIVNQLGGQWQTQEVTDVLRWLRDFNIGRADKVQFFGVEYYLTGPSAYDEVDAYVAGTAPEQLAELRDHLRAIRPTTPIDDYVSWYQGVPDKQPYLDHAHRVHDLIAGVPHQPESRAHELALQHARQIVSFYKHYSLPFADSLVYRDSHAAQNLRWWREFTGDKIAYWAASAHTANAPELRIAVPPGPDLRFPSAGSYLRQWYGHQYLSIGFTFDHGAVSLGPDETAAMPPPAADWFEQPFGKVHLDQFVLALRRPAPISVRRWLAAPGKTRGLAHAGPDSHMDGGSLGQWFDMIVHRQEISPAAYRG</sequence>
<reference evidence="1 2" key="1">
    <citation type="submission" date="2024-10" db="EMBL/GenBank/DDBJ databases">
        <title>The Natural Products Discovery Center: Release of the First 8490 Sequenced Strains for Exploring Actinobacteria Biosynthetic Diversity.</title>
        <authorList>
            <person name="Kalkreuter E."/>
            <person name="Kautsar S.A."/>
            <person name="Yang D."/>
            <person name="Bader C.D."/>
            <person name="Teijaro C.N."/>
            <person name="Fluegel L."/>
            <person name="Davis C.M."/>
            <person name="Simpson J.R."/>
            <person name="Lauterbach L."/>
            <person name="Steele A.D."/>
            <person name="Gui C."/>
            <person name="Meng S."/>
            <person name="Li G."/>
            <person name="Viehrig K."/>
            <person name="Ye F."/>
            <person name="Su P."/>
            <person name="Kiefer A.F."/>
            <person name="Nichols A."/>
            <person name="Cepeda A.J."/>
            <person name="Yan W."/>
            <person name="Fan B."/>
            <person name="Jiang Y."/>
            <person name="Adhikari A."/>
            <person name="Zheng C.-J."/>
            <person name="Schuster L."/>
            <person name="Cowan T.M."/>
            <person name="Smanski M.J."/>
            <person name="Chevrette M.G."/>
            <person name="De Carvalho L.P.S."/>
            <person name="Shen B."/>
        </authorList>
    </citation>
    <scope>NUCLEOTIDE SEQUENCE [LARGE SCALE GENOMIC DNA]</scope>
    <source>
        <strain evidence="1 2">NPDC003040</strain>
    </source>
</reference>
<dbReference type="SUPFAM" id="SSF159501">
    <property type="entry name" value="EreA/ChaN-like"/>
    <property type="match status" value="1"/>
</dbReference>
<accession>A0ABW6QQN3</accession>
<name>A0ABW6QQN3_9NOCA</name>
<dbReference type="PANTHER" id="PTHR31299:SF0">
    <property type="entry name" value="ESTERASE, PUTATIVE (AFU_ORTHOLOGUE AFUA_1G05850)-RELATED"/>
    <property type="match status" value="1"/>
</dbReference>
<protein>
    <submittedName>
        <fullName evidence="1">Erythromycin esterase family protein</fullName>
    </submittedName>
</protein>
<evidence type="ECO:0000313" key="1">
    <source>
        <dbReference type="EMBL" id="MFF3223521.1"/>
    </source>
</evidence>
<proteinExistence type="predicted"/>
<organism evidence="1 2">
    <name type="scientific">Nocardia suismassiliense</name>
    <dbReference type="NCBI Taxonomy" id="2077092"/>
    <lineage>
        <taxon>Bacteria</taxon>
        <taxon>Bacillati</taxon>
        <taxon>Actinomycetota</taxon>
        <taxon>Actinomycetes</taxon>
        <taxon>Mycobacteriales</taxon>
        <taxon>Nocardiaceae</taxon>
        <taxon>Nocardia</taxon>
    </lineage>
</organism>
<dbReference type="EMBL" id="JBIAPI010000002">
    <property type="protein sequence ID" value="MFF3223521.1"/>
    <property type="molecule type" value="Genomic_DNA"/>
</dbReference>